<dbReference type="SUPFAM" id="SSF51316">
    <property type="entry name" value="Mss4-like"/>
    <property type="match status" value="1"/>
</dbReference>
<evidence type="ECO:0000259" key="4">
    <source>
        <dbReference type="PROSITE" id="PS51891"/>
    </source>
</evidence>
<dbReference type="GO" id="GO:0046872">
    <property type="term" value="F:metal ion binding"/>
    <property type="evidence" value="ECO:0007669"/>
    <property type="project" value="UniProtKB-KW"/>
</dbReference>
<dbReference type="PANTHER" id="PTHR28620">
    <property type="entry name" value="CENTROMERE PROTEIN V"/>
    <property type="match status" value="1"/>
</dbReference>
<gene>
    <name evidence="5" type="ORF">METZ01_LOCUS507852</name>
</gene>
<dbReference type="PROSITE" id="PS51891">
    <property type="entry name" value="CENP_V_GFA"/>
    <property type="match status" value="1"/>
</dbReference>
<reference evidence="5" key="1">
    <citation type="submission" date="2018-05" db="EMBL/GenBank/DDBJ databases">
        <authorList>
            <person name="Lanie J.A."/>
            <person name="Ng W.-L."/>
            <person name="Kazmierczak K.M."/>
            <person name="Andrzejewski T.M."/>
            <person name="Davidsen T.M."/>
            <person name="Wayne K.J."/>
            <person name="Tettelin H."/>
            <person name="Glass J.I."/>
            <person name="Rusch D."/>
            <person name="Podicherti R."/>
            <person name="Tsui H.-C.T."/>
            <person name="Winkler M.E."/>
        </authorList>
    </citation>
    <scope>NUCLEOTIDE SEQUENCE</scope>
</reference>
<keyword evidence="2" id="KW-0479">Metal-binding</keyword>
<sequence>MRTYQGSCHCGKVAFEVTGAVDEVVICNCSVCTKKGIIHSPVDDDRFRVIAGEEHLSVYRFGSEEATHCFCTICGIHVFGRPRMDPKRNTVNIRCLDDFEHILSESDQVHFDGKHHPRDS</sequence>
<evidence type="ECO:0000256" key="1">
    <source>
        <dbReference type="ARBA" id="ARBA00005495"/>
    </source>
</evidence>
<name>A0A383EFX2_9ZZZZ</name>
<comment type="similarity">
    <text evidence="1">Belongs to the Gfa family.</text>
</comment>
<dbReference type="InterPro" id="IPR011057">
    <property type="entry name" value="Mss4-like_sf"/>
</dbReference>
<accession>A0A383EFX2</accession>
<organism evidence="5">
    <name type="scientific">marine metagenome</name>
    <dbReference type="NCBI Taxonomy" id="408172"/>
    <lineage>
        <taxon>unclassified sequences</taxon>
        <taxon>metagenomes</taxon>
        <taxon>ecological metagenomes</taxon>
    </lineage>
</organism>
<dbReference type="Pfam" id="PF04828">
    <property type="entry name" value="GFA"/>
    <property type="match status" value="1"/>
</dbReference>
<dbReference type="GO" id="GO:0016846">
    <property type="term" value="F:carbon-sulfur lyase activity"/>
    <property type="evidence" value="ECO:0007669"/>
    <property type="project" value="InterPro"/>
</dbReference>
<evidence type="ECO:0000313" key="5">
    <source>
        <dbReference type="EMBL" id="SVE54998.1"/>
    </source>
</evidence>
<dbReference type="Gene3D" id="2.170.150.70">
    <property type="match status" value="1"/>
</dbReference>
<dbReference type="InterPro" id="IPR006913">
    <property type="entry name" value="CENP-V/GFA"/>
</dbReference>
<keyword evidence="3" id="KW-0862">Zinc</keyword>
<feature type="domain" description="CENP-V/GFA" evidence="4">
    <location>
        <begin position="4"/>
        <end position="112"/>
    </location>
</feature>
<evidence type="ECO:0000256" key="3">
    <source>
        <dbReference type="ARBA" id="ARBA00022833"/>
    </source>
</evidence>
<dbReference type="AlphaFoldDB" id="A0A383EFX2"/>
<evidence type="ECO:0000256" key="2">
    <source>
        <dbReference type="ARBA" id="ARBA00022723"/>
    </source>
</evidence>
<proteinExistence type="inferred from homology"/>
<protein>
    <recommendedName>
        <fullName evidence="4">CENP-V/GFA domain-containing protein</fullName>
    </recommendedName>
</protein>
<dbReference type="EMBL" id="UINC01225091">
    <property type="protein sequence ID" value="SVE54998.1"/>
    <property type="molecule type" value="Genomic_DNA"/>
</dbReference>
<dbReference type="InterPro" id="IPR052355">
    <property type="entry name" value="CENP-V-like"/>
</dbReference>
<dbReference type="PANTHER" id="PTHR28620:SF1">
    <property type="entry name" value="CENP-V_GFA DOMAIN-CONTAINING PROTEIN"/>
    <property type="match status" value="1"/>
</dbReference>